<dbReference type="RefSeq" id="WP_169532531.1">
    <property type="nucleotide sequence ID" value="NZ_JABBGH010000003.1"/>
</dbReference>
<reference evidence="1 2" key="1">
    <citation type="submission" date="2020-04" db="EMBL/GenBank/DDBJ databases">
        <title>Hymenobacter polaris sp. nov., isolated from Arctic soil.</title>
        <authorList>
            <person name="Dahal R.H."/>
        </authorList>
    </citation>
    <scope>NUCLEOTIDE SEQUENCE [LARGE SCALE GENOMIC DNA]</scope>
    <source>
        <strain evidence="1 2">RP-2-7</strain>
    </source>
</reference>
<proteinExistence type="predicted"/>
<dbReference type="AlphaFoldDB" id="A0A7Y0AGA8"/>
<evidence type="ECO:0000313" key="2">
    <source>
        <dbReference type="Proteomes" id="UP000559626"/>
    </source>
</evidence>
<gene>
    <name evidence="1" type="ORF">HHL22_16545</name>
</gene>
<protein>
    <submittedName>
        <fullName evidence="1">Uncharacterized protein</fullName>
    </submittedName>
</protein>
<dbReference type="EMBL" id="JABBGH010000003">
    <property type="protein sequence ID" value="NML66816.1"/>
    <property type="molecule type" value="Genomic_DNA"/>
</dbReference>
<keyword evidence="2" id="KW-1185">Reference proteome</keyword>
<dbReference type="Proteomes" id="UP000559626">
    <property type="component" value="Unassembled WGS sequence"/>
</dbReference>
<sequence length="395" mass="43162">MQRFKAGLAARAARYGRGLGLLLLGLLLKSCEVPDVQPFTKATIAMGTAIEESLRRVVADLNRVQLPAAETQNRIQLDTARQQLTRKAHKFAEVAHAFDAYAHALDAVAAAGQKRGAAINQVFAATQAIATKSAEFLSAALPVAAPINATAQPILKALGKVATDLNAAKTIHSLGKLASPAQDSAIQLSAQLLRLGMRHFYAIDSTAYQLSYANLPDGYRQAQYWYQFTLQRQDSLVSLLAALTQADNLVRAGKYASLENPIDHDGPLDHIRQWDYDPQRTVATAYAAWQRRRSPAQQRLAKAALLDALRRRELYYRPLTELPQAQLAAAQARCGGPARDAALLSKSTQLLDTWASSHHELRLLLAKASQVSRQDLVSYAQTVQTLAEELRAAKK</sequence>
<evidence type="ECO:0000313" key="1">
    <source>
        <dbReference type="EMBL" id="NML66816.1"/>
    </source>
</evidence>
<accession>A0A7Y0AGA8</accession>
<organism evidence="1 2">
    <name type="scientific">Hymenobacter polaris</name>
    <dbReference type="NCBI Taxonomy" id="2682546"/>
    <lineage>
        <taxon>Bacteria</taxon>
        <taxon>Pseudomonadati</taxon>
        <taxon>Bacteroidota</taxon>
        <taxon>Cytophagia</taxon>
        <taxon>Cytophagales</taxon>
        <taxon>Hymenobacteraceae</taxon>
        <taxon>Hymenobacter</taxon>
    </lineage>
</organism>
<name>A0A7Y0AGA8_9BACT</name>
<comment type="caution">
    <text evidence="1">The sequence shown here is derived from an EMBL/GenBank/DDBJ whole genome shotgun (WGS) entry which is preliminary data.</text>
</comment>